<feature type="domain" description="Histidine kinase/HSP90-like ATPase" evidence="2">
    <location>
        <begin position="18"/>
        <end position="137"/>
    </location>
</feature>
<dbReference type="Pfam" id="PF13581">
    <property type="entry name" value="HATPase_c_2"/>
    <property type="match status" value="1"/>
</dbReference>
<proteinExistence type="predicted"/>
<dbReference type="EMBL" id="FWFN01000006">
    <property type="protein sequence ID" value="SLN62466.1"/>
    <property type="molecule type" value="Genomic_DNA"/>
</dbReference>
<dbReference type="AlphaFoldDB" id="A0A1X6ZXE1"/>
<dbReference type="Proteomes" id="UP000193963">
    <property type="component" value="Unassembled WGS sequence"/>
</dbReference>
<dbReference type="InterPro" id="IPR003594">
    <property type="entry name" value="HATPase_dom"/>
</dbReference>
<dbReference type="InterPro" id="IPR036890">
    <property type="entry name" value="HATPase_C_sf"/>
</dbReference>
<dbReference type="Gene3D" id="3.30.565.10">
    <property type="entry name" value="Histidine kinase-like ATPase, C-terminal domain"/>
    <property type="match status" value="1"/>
</dbReference>
<evidence type="ECO:0000313" key="4">
    <source>
        <dbReference type="Proteomes" id="UP000193963"/>
    </source>
</evidence>
<keyword evidence="3" id="KW-0418">Kinase</keyword>
<dbReference type="PANTHER" id="PTHR35526">
    <property type="entry name" value="ANTI-SIGMA-F FACTOR RSBW-RELATED"/>
    <property type="match status" value="1"/>
</dbReference>
<evidence type="ECO:0000256" key="1">
    <source>
        <dbReference type="ARBA" id="ARBA00022527"/>
    </source>
</evidence>
<dbReference type="RefSeq" id="WP_085889195.1">
    <property type="nucleotide sequence ID" value="NZ_FWFN01000006.1"/>
</dbReference>
<dbReference type="GO" id="GO:0004674">
    <property type="term" value="F:protein serine/threonine kinase activity"/>
    <property type="evidence" value="ECO:0007669"/>
    <property type="project" value="UniProtKB-KW"/>
</dbReference>
<keyword evidence="4" id="KW-1185">Reference proteome</keyword>
<keyword evidence="3" id="KW-0808">Transferase</keyword>
<keyword evidence="1" id="KW-0723">Serine/threonine-protein kinase</keyword>
<sequence length="147" mass="15956">MTGSGTLHLTFPSSPLSVRRALQTVVTDLQGFDLEERGTVELVLAEALNNVAEHAYGAGDRGWISLDCTKEPDGLHFRIRDEGRPMPDGVAPMGDPAPLPEALEAMPEGGFGWFLIRDLSRDVCYSRQGDVNELTFRMRIGGAEAGL</sequence>
<name>A0A1X6ZXE1_9RHOB</name>
<protein>
    <submittedName>
        <fullName evidence="3">Serine-protein kinase RsbW</fullName>
    </submittedName>
</protein>
<dbReference type="InterPro" id="IPR050267">
    <property type="entry name" value="Anti-sigma-factor_SerPK"/>
</dbReference>
<gene>
    <name evidence="3" type="ORF">PSM7751_03180</name>
</gene>
<accession>A0A1X6ZXE1</accession>
<dbReference type="OrthoDB" id="9792240at2"/>
<organism evidence="3 4">
    <name type="scientific">Pseudooceanicola marinus</name>
    <dbReference type="NCBI Taxonomy" id="396013"/>
    <lineage>
        <taxon>Bacteria</taxon>
        <taxon>Pseudomonadati</taxon>
        <taxon>Pseudomonadota</taxon>
        <taxon>Alphaproteobacteria</taxon>
        <taxon>Rhodobacterales</taxon>
        <taxon>Paracoccaceae</taxon>
        <taxon>Pseudooceanicola</taxon>
    </lineage>
</organism>
<evidence type="ECO:0000259" key="2">
    <source>
        <dbReference type="Pfam" id="PF13581"/>
    </source>
</evidence>
<dbReference type="SUPFAM" id="SSF55874">
    <property type="entry name" value="ATPase domain of HSP90 chaperone/DNA topoisomerase II/histidine kinase"/>
    <property type="match status" value="1"/>
</dbReference>
<dbReference type="CDD" id="cd16936">
    <property type="entry name" value="HATPase_RsbW-like"/>
    <property type="match status" value="1"/>
</dbReference>
<evidence type="ECO:0000313" key="3">
    <source>
        <dbReference type="EMBL" id="SLN62466.1"/>
    </source>
</evidence>
<reference evidence="3 4" key="1">
    <citation type="submission" date="2017-03" db="EMBL/GenBank/DDBJ databases">
        <authorList>
            <person name="Afonso C.L."/>
            <person name="Miller P.J."/>
            <person name="Scott M.A."/>
            <person name="Spackman E."/>
            <person name="Goraichik I."/>
            <person name="Dimitrov K.M."/>
            <person name="Suarez D.L."/>
            <person name="Swayne D.E."/>
        </authorList>
    </citation>
    <scope>NUCLEOTIDE SEQUENCE [LARGE SCALE GENOMIC DNA]</scope>
    <source>
        <strain evidence="3 4">CECT 7751</strain>
    </source>
</reference>